<comment type="caution">
    <text evidence="1">The sequence shown here is derived from an EMBL/GenBank/DDBJ whole genome shotgun (WGS) entry which is preliminary data.</text>
</comment>
<accession>A0A8T2TZ02</accession>
<gene>
    <name evidence="1" type="ORF">KP509_10G017000</name>
</gene>
<dbReference type="EMBL" id="CM035415">
    <property type="protein sequence ID" value="KAH7426793.1"/>
    <property type="molecule type" value="Genomic_DNA"/>
</dbReference>
<proteinExistence type="predicted"/>
<organism evidence="1 2">
    <name type="scientific">Ceratopteris richardii</name>
    <name type="common">Triangle waterfern</name>
    <dbReference type="NCBI Taxonomy" id="49495"/>
    <lineage>
        <taxon>Eukaryota</taxon>
        <taxon>Viridiplantae</taxon>
        <taxon>Streptophyta</taxon>
        <taxon>Embryophyta</taxon>
        <taxon>Tracheophyta</taxon>
        <taxon>Polypodiopsida</taxon>
        <taxon>Polypodiidae</taxon>
        <taxon>Polypodiales</taxon>
        <taxon>Pteridineae</taxon>
        <taxon>Pteridaceae</taxon>
        <taxon>Parkerioideae</taxon>
        <taxon>Ceratopteris</taxon>
    </lineage>
</organism>
<dbReference type="Proteomes" id="UP000825935">
    <property type="component" value="Chromosome 10"/>
</dbReference>
<sequence length="127" mass="14776">MAKSLDSSVYYRYLRSHFRNFSEYLYGKHNERTKPEREREREIFVQVEVREGPEPGYFEVHVRCPKRPTVVELVIIAIELMSSMLCSLNLFMEPSISLSVIAKKAEGRTSDDLAILHDMLVALIQIL</sequence>
<evidence type="ECO:0000313" key="2">
    <source>
        <dbReference type="Proteomes" id="UP000825935"/>
    </source>
</evidence>
<name>A0A8T2TZ02_CERRI</name>
<keyword evidence="2" id="KW-1185">Reference proteome</keyword>
<dbReference type="AlphaFoldDB" id="A0A8T2TZ02"/>
<reference evidence="1" key="1">
    <citation type="submission" date="2021-08" db="EMBL/GenBank/DDBJ databases">
        <title>WGS assembly of Ceratopteris richardii.</title>
        <authorList>
            <person name="Marchant D.B."/>
            <person name="Chen G."/>
            <person name="Jenkins J."/>
            <person name="Shu S."/>
            <person name="Leebens-Mack J."/>
            <person name="Grimwood J."/>
            <person name="Schmutz J."/>
            <person name="Soltis P."/>
            <person name="Soltis D."/>
            <person name="Chen Z.-H."/>
        </authorList>
    </citation>
    <scope>NUCLEOTIDE SEQUENCE</scope>
    <source>
        <strain evidence="1">Whitten #5841</strain>
        <tissue evidence="1">Leaf</tissue>
    </source>
</reference>
<evidence type="ECO:0000313" key="1">
    <source>
        <dbReference type="EMBL" id="KAH7426793.1"/>
    </source>
</evidence>
<protein>
    <submittedName>
        <fullName evidence="1">Uncharacterized protein</fullName>
    </submittedName>
</protein>